<dbReference type="Pfam" id="PF00664">
    <property type="entry name" value="ABC_membrane"/>
    <property type="match status" value="1"/>
</dbReference>
<evidence type="ECO:0000256" key="9">
    <source>
        <dbReference type="SAM" id="Phobius"/>
    </source>
</evidence>
<dbReference type="InterPro" id="IPR027417">
    <property type="entry name" value="P-loop_NTPase"/>
</dbReference>
<dbReference type="InterPro" id="IPR005074">
    <property type="entry name" value="Peptidase_C39"/>
</dbReference>
<keyword evidence="4" id="KW-0378">Hydrolase</keyword>
<keyword evidence="6 9" id="KW-1133">Transmembrane helix</keyword>
<dbReference type="SMART" id="SM00382">
    <property type="entry name" value="AAA"/>
    <property type="match status" value="1"/>
</dbReference>
<evidence type="ECO:0000256" key="2">
    <source>
        <dbReference type="ARBA" id="ARBA00022692"/>
    </source>
</evidence>
<sequence length="737" mass="80725">MSQLDSEGVGSAGKVIEKPTEDFSAWLEAVLTVARHYRLDYSEENIRVASASPQEKSSRSLLVQMARQAGLTAKTAKFDSARITAWRLPLVIQTIDGQVGVIETVDGYGSASVIFSGDQGLATRVSLQQLRDQVRLLVILRPRKSVSDVRVDDYIKPDKKHWFRAIILRDLKPYAHVMLATTVANTLALTGILFSKQVYDRVIPAESMATLYVLFSGVMLALLFDFIMRLMRTRITDLLGKRADIRVSDLVYGHAVRLRTSARPKSTGTFIAQIRELERVREMVTSTTILAIADMPFFFLFLGVLWVIAGPLVWVPLAALLLLLIPGLLAQGKLARLSAESMRESSLRNAMLVESVQGMEDIKVLQAEQRFQQQWNHYNAVTADSHLELRYLVSKLMTWTHNVQSSVFAVIVLIGAPMVMTGDLTTGALVAASILGSRMMSPIAQVTQILSRWQQARVALKGLDQIMQLPVEHAEGTKRVHKAAIHGEYDFSQAAFRYDANAPEPALLIAGLVIHPGEKVAVLGRNGAGKSTLLQAMAGLLENSAGLATIDGVAIDHLDPGDLRRDIGLLSQNASLFHGTLRENLTLGAPLATDDDILWALQMSGAQDFVRRLPMGLDHVVLEGGKGLSGGQRQSLLLSRLLLRQPQVLLLDEPSASLDETTERRMIASLAEWIGDRTLVLATHRTSMLQLVDRIVVVDAGRVVMDGGKEEILARLSQAGKPPPDQSAAGKHAQVSP</sequence>
<dbReference type="PANTHER" id="PTHR43394">
    <property type="entry name" value="ATP-DEPENDENT PERMEASE MDL1, MITOCHONDRIAL"/>
    <property type="match status" value="1"/>
</dbReference>
<dbReference type="InterPro" id="IPR036640">
    <property type="entry name" value="ABC1_TM_sf"/>
</dbReference>
<feature type="domain" description="ABC transporter" evidence="10">
    <location>
        <begin position="489"/>
        <end position="725"/>
    </location>
</feature>
<keyword evidence="2 9" id="KW-0812">Transmembrane</keyword>
<dbReference type="SUPFAM" id="SSF90123">
    <property type="entry name" value="ABC transporter transmembrane region"/>
    <property type="match status" value="1"/>
</dbReference>
<gene>
    <name evidence="13" type="primary">ltxB</name>
    <name evidence="13" type="ORF">Maes01_02221</name>
</gene>
<organism evidence="13 14">
    <name type="scientific">Microbulbifer aestuariivivens</name>
    <dbReference type="NCBI Taxonomy" id="1908308"/>
    <lineage>
        <taxon>Bacteria</taxon>
        <taxon>Pseudomonadati</taxon>
        <taxon>Pseudomonadota</taxon>
        <taxon>Gammaproteobacteria</taxon>
        <taxon>Cellvibrionales</taxon>
        <taxon>Microbulbiferaceae</taxon>
        <taxon>Microbulbifer</taxon>
    </lineage>
</organism>
<dbReference type="PROSITE" id="PS50893">
    <property type="entry name" value="ABC_TRANSPORTER_2"/>
    <property type="match status" value="1"/>
</dbReference>
<dbReference type="InterPro" id="IPR011527">
    <property type="entry name" value="ABC1_TM_dom"/>
</dbReference>
<dbReference type="PANTHER" id="PTHR43394:SF1">
    <property type="entry name" value="ATP-BINDING CASSETTE SUB-FAMILY B MEMBER 10, MITOCHONDRIAL"/>
    <property type="match status" value="1"/>
</dbReference>
<evidence type="ECO:0000256" key="8">
    <source>
        <dbReference type="SAM" id="MobiDB-lite"/>
    </source>
</evidence>
<dbReference type="InterPro" id="IPR003593">
    <property type="entry name" value="AAA+_ATPase"/>
</dbReference>
<reference evidence="13 14" key="1">
    <citation type="submission" date="2024-02" db="EMBL/GenBank/DDBJ databases">
        <title>Microbulbifer aestuariivivens NBRC 112533.</title>
        <authorList>
            <person name="Ichikawa N."/>
            <person name="Katano-Makiyama Y."/>
            <person name="Hidaka K."/>
        </authorList>
    </citation>
    <scope>NUCLEOTIDE SEQUENCE [LARGE SCALE GENOMIC DNA]</scope>
    <source>
        <strain evidence="13 14">NBRC 112533</strain>
    </source>
</reference>
<comment type="caution">
    <text evidence="13">The sequence shown here is derived from an EMBL/GenBank/DDBJ whole genome shotgun (WGS) entry which is preliminary data.</text>
</comment>
<feature type="region of interest" description="Disordered" evidence="8">
    <location>
        <begin position="716"/>
        <end position="737"/>
    </location>
</feature>
<evidence type="ECO:0000256" key="7">
    <source>
        <dbReference type="ARBA" id="ARBA00023136"/>
    </source>
</evidence>
<keyword evidence="7 9" id="KW-0472">Membrane</keyword>
<evidence type="ECO:0000256" key="3">
    <source>
        <dbReference type="ARBA" id="ARBA00022741"/>
    </source>
</evidence>
<dbReference type="Gene3D" id="3.40.50.300">
    <property type="entry name" value="P-loop containing nucleotide triphosphate hydrolases"/>
    <property type="match status" value="1"/>
</dbReference>
<feature type="transmembrane region" description="Helical" evidence="9">
    <location>
        <begin position="174"/>
        <end position="194"/>
    </location>
</feature>
<proteinExistence type="predicted"/>
<dbReference type="InterPro" id="IPR017750">
    <property type="entry name" value="ATPase_T1SS"/>
</dbReference>
<evidence type="ECO:0000259" key="12">
    <source>
        <dbReference type="PROSITE" id="PS50990"/>
    </source>
</evidence>
<dbReference type="InterPro" id="IPR003439">
    <property type="entry name" value="ABC_transporter-like_ATP-bd"/>
</dbReference>
<feature type="transmembrane region" description="Helical" evidence="9">
    <location>
        <begin position="289"/>
        <end position="308"/>
    </location>
</feature>
<evidence type="ECO:0000313" key="13">
    <source>
        <dbReference type="EMBL" id="GAA5525649.1"/>
    </source>
</evidence>
<dbReference type="NCBIfam" id="TIGR03375">
    <property type="entry name" value="type_I_sec_LssB"/>
    <property type="match status" value="1"/>
</dbReference>
<evidence type="ECO:0000256" key="6">
    <source>
        <dbReference type="ARBA" id="ARBA00022989"/>
    </source>
</evidence>
<evidence type="ECO:0000256" key="1">
    <source>
        <dbReference type="ARBA" id="ARBA00004651"/>
    </source>
</evidence>
<evidence type="ECO:0000259" key="11">
    <source>
        <dbReference type="PROSITE" id="PS50929"/>
    </source>
</evidence>
<dbReference type="Pfam" id="PF00005">
    <property type="entry name" value="ABC_tran"/>
    <property type="match status" value="1"/>
</dbReference>
<comment type="subcellular location">
    <subcellularLocation>
        <location evidence="1">Cell membrane</location>
        <topology evidence="1">Multi-pass membrane protein</topology>
    </subcellularLocation>
</comment>
<dbReference type="CDD" id="cd18587">
    <property type="entry name" value="ABC_6TM_LapB_like"/>
    <property type="match status" value="1"/>
</dbReference>
<dbReference type="SUPFAM" id="SSF52540">
    <property type="entry name" value="P-loop containing nucleoside triphosphate hydrolases"/>
    <property type="match status" value="1"/>
</dbReference>
<dbReference type="Proteomes" id="UP001408594">
    <property type="component" value="Unassembled WGS sequence"/>
</dbReference>
<protein>
    <submittedName>
        <fullName evidence="13">Leukotoxin export ATP-binding protein LtxB</fullName>
    </submittedName>
</protein>
<keyword evidence="14" id="KW-1185">Reference proteome</keyword>
<name>A0ABP9WR18_9GAMM</name>
<evidence type="ECO:0000313" key="14">
    <source>
        <dbReference type="Proteomes" id="UP001408594"/>
    </source>
</evidence>
<dbReference type="RefSeq" id="WP_345551517.1">
    <property type="nucleotide sequence ID" value="NZ_BAABRT010000018.1"/>
</dbReference>
<dbReference type="InterPro" id="IPR039421">
    <property type="entry name" value="Type_1_exporter"/>
</dbReference>
<keyword evidence="3" id="KW-0547">Nucleotide-binding</keyword>
<dbReference type="PROSITE" id="PS50990">
    <property type="entry name" value="PEPTIDASE_C39"/>
    <property type="match status" value="1"/>
</dbReference>
<feature type="transmembrane region" description="Helical" evidence="9">
    <location>
        <begin position="407"/>
        <end position="435"/>
    </location>
</feature>
<feature type="domain" description="Peptidase C39" evidence="12">
    <location>
        <begin position="19"/>
        <end position="141"/>
    </location>
</feature>
<keyword evidence="5 13" id="KW-0067">ATP-binding</keyword>
<dbReference type="Gene3D" id="1.20.1560.10">
    <property type="entry name" value="ABC transporter type 1, transmembrane domain"/>
    <property type="match status" value="1"/>
</dbReference>
<feature type="transmembrane region" description="Helical" evidence="9">
    <location>
        <begin position="314"/>
        <end position="335"/>
    </location>
</feature>
<evidence type="ECO:0000256" key="5">
    <source>
        <dbReference type="ARBA" id="ARBA00022840"/>
    </source>
</evidence>
<dbReference type="EMBL" id="BAABRT010000018">
    <property type="protein sequence ID" value="GAA5525649.1"/>
    <property type="molecule type" value="Genomic_DNA"/>
</dbReference>
<accession>A0ABP9WR18</accession>
<dbReference type="Gene3D" id="3.90.70.10">
    <property type="entry name" value="Cysteine proteinases"/>
    <property type="match status" value="1"/>
</dbReference>
<feature type="transmembrane region" description="Helical" evidence="9">
    <location>
        <begin position="209"/>
        <end position="228"/>
    </location>
</feature>
<dbReference type="GO" id="GO:0005524">
    <property type="term" value="F:ATP binding"/>
    <property type="evidence" value="ECO:0007669"/>
    <property type="project" value="UniProtKB-KW"/>
</dbReference>
<evidence type="ECO:0000256" key="4">
    <source>
        <dbReference type="ARBA" id="ARBA00022801"/>
    </source>
</evidence>
<feature type="domain" description="ABC transmembrane type-1" evidence="11">
    <location>
        <begin position="177"/>
        <end position="455"/>
    </location>
</feature>
<evidence type="ECO:0000259" key="10">
    <source>
        <dbReference type="PROSITE" id="PS50893"/>
    </source>
</evidence>
<dbReference type="PROSITE" id="PS50929">
    <property type="entry name" value="ABC_TM1F"/>
    <property type="match status" value="1"/>
</dbReference>